<organism evidence="1 2">
    <name type="scientific">Magnetofaba australis IT-1</name>
    <dbReference type="NCBI Taxonomy" id="1434232"/>
    <lineage>
        <taxon>Bacteria</taxon>
        <taxon>Pseudomonadati</taxon>
        <taxon>Pseudomonadota</taxon>
        <taxon>Magnetococcia</taxon>
        <taxon>Magnetococcales</taxon>
        <taxon>Magnetococcaceae</taxon>
        <taxon>Magnetofaba</taxon>
    </lineage>
</organism>
<reference evidence="1 2" key="1">
    <citation type="journal article" date="2016" name="BMC Genomics">
        <title>Combined genomic and structural analyses of a cultured magnetotactic bacterium reveals its niche adaptation to a dynamic environment.</title>
        <authorList>
            <person name="Araujo A.C."/>
            <person name="Morillo V."/>
            <person name="Cypriano J."/>
            <person name="Teixeira L.C."/>
            <person name="Leao P."/>
            <person name="Lyra S."/>
            <person name="Almeida L.G."/>
            <person name="Bazylinski D.A."/>
            <person name="Vasconcellos A.T."/>
            <person name="Abreu F."/>
            <person name="Lins U."/>
        </authorList>
    </citation>
    <scope>NUCLEOTIDE SEQUENCE [LARGE SCALE GENOMIC DNA]</scope>
    <source>
        <strain evidence="1 2">IT-1</strain>
    </source>
</reference>
<gene>
    <name evidence="1" type="ORF">MAIT1_03625</name>
</gene>
<dbReference type="STRING" id="1434232.MAIT1_03625"/>
<dbReference type="AlphaFoldDB" id="A0A1Y2K4G0"/>
<dbReference type="Proteomes" id="UP000194003">
    <property type="component" value="Unassembled WGS sequence"/>
</dbReference>
<sequence length="83" mass="9233">MRDDIYTEGIGEMNFNLGMVRMNLVGLSDEKDEQGNLKPETQQRMVMSLRGFLVSLAAMQDMADKLVEAGVLKRKEGEGVKPA</sequence>
<name>A0A1Y2K4G0_9PROT</name>
<accession>A0A1Y2K4G0</accession>
<comment type="caution">
    <text evidence="1">The sequence shown here is derived from an EMBL/GenBank/DDBJ whole genome shotgun (WGS) entry which is preliminary data.</text>
</comment>
<proteinExistence type="predicted"/>
<evidence type="ECO:0000313" key="2">
    <source>
        <dbReference type="Proteomes" id="UP000194003"/>
    </source>
</evidence>
<keyword evidence="2" id="KW-1185">Reference proteome</keyword>
<protein>
    <submittedName>
        <fullName evidence="1">Uncharacterized protein</fullName>
    </submittedName>
</protein>
<evidence type="ECO:0000313" key="1">
    <source>
        <dbReference type="EMBL" id="OSM04109.1"/>
    </source>
</evidence>
<dbReference type="RefSeq" id="WP_085442214.1">
    <property type="nucleotide sequence ID" value="NZ_LVJN01000019.1"/>
</dbReference>
<dbReference type="EMBL" id="LVJN01000019">
    <property type="protein sequence ID" value="OSM04109.1"/>
    <property type="molecule type" value="Genomic_DNA"/>
</dbReference>